<dbReference type="CDD" id="cd17242">
    <property type="entry name" value="MobM_relaxase"/>
    <property type="match status" value="1"/>
</dbReference>
<gene>
    <name evidence="2" type="ORF">HKD21_14170</name>
</gene>
<protein>
    <submittedName>
        <fullName evidence="2">Uncharacterized protein</fullName>
    </submittedName>
</protein>
<comment type="caution">
    <text evidence="2">The sequence shown here is derived from an EMBL/GenBank/DDBJ whole genome shotgun (WGS) entry which is preliminary data.</text>
</comment>
<dbReference type="InterPro" id="IPR001668">
    <property type="entry name" value="Mob_Pre"/>
</dbReference>
<feature type="compositionally biased region" description="Basic and acidic residues" evidence="1">
    <location>
        <begin position="300"/>
        <end position="331"/>
    </location>
</feature>
<dbReference type="RefSeq" id="WP_194256242.1">
    <property type="nucleotide sequence ID" value="NZ_JABCQO010000028.1"/>
</dbReference>
<dbReference type="Proteomes" id="UP000630952">
    <property type="component" value="Unassembled WGS sequence"/>
</dbReference>
<reference evidence="2 3" key="2">
    <citation type="submission" date="2020-11" db="EMBL/GenBank/DDBJ databases">
        <title>Description of novel Gluconobacter species.</title>
        <authorList>
            <person name="Cleenwerck I."/>
            <person name="Cnockaert M."/>
            <person name="Borremans W."/>
            <person name="Wieme A.D."/>
            <person name="De Vuyst L."/>
            <person name="Vandamme P."/>
        </authorList>
    </citation>
    <scope>NUCLEOTIDE SEQUENCE [LARGE SCALE GENOMIC DNA]</scope>
    <source>
        <strain evidence="2 3">LMG 27748</strain>
    </source>
</reference>
<sequence>MSEGIFSAVRCFNVKSIQSLASAREHAFRRDENSQKRVDLSRTDMSLASSEYAPDNPRDVVQAFKGFKERTGIKEQKGASVALHMLCVVSPEWLAETGDPRDPQNPRVRELFRESQKWAEEKFGPGSVIASRMDMDEAGSGVVDVFVCPSSVVRQKGRDDRHVISTRKALKTIQREYKKKRSFMALQDSFAEYCQANLDPKIQRGIPKETTQREHVHADIYRPAQEQAREILRDAEDQKTQIYENAKTEAIEDFECSSWVNRVAVSAKAKEKKQYEKGKGEGKSETAKKANRSIGTWKEQNTRQKETIKKLREERNELRESLKSEKSKSAEASEPLRQLRRENEALKTGIERTFERMDMSGIDINPYLDDIKTVDQALKLISRDIKKMIQGMENNKNTLSR</sequence>
<evidence type="ECO:0000256" key="1">
    <source>
        <dbReference type="SAM" id="MobiDB-lite"/>
    </source>
</evidence>
<name>A0ABR9YHM3_9PROT</name>
<dbReference type="EMBL" id="JABCQO010000028">
    <property type="protein sequence ID" value="MBF0877966.1"/>
    <property type="molecule type" value="Genomic_DNA"/>
</dbReference>
<evidence type="ECO:0000313" key="2">
    <source>
        <dbReference type="EMBL" id="MBF0877966.1"/>
    </source>
</evidence>
<dbReference type="Gene3D" id="3.30.930.30">
    <property type="match status" value="1"/>
</dbReference>
<organism evidence="2 3">
    <name type="scientific">Gluconobacter cerevisiae</name>
    <dbReference type="NCBI Taxonomy" id="1379734"/>
    <lineage>
        <taxon>Bacteria</taxon>
        <taxon>Pseudomonadati</taxon>
        <taxon>Pseudomonadota</taxon>
        <taxon>Alphaproteobacteria</taxon>
        <taxon>Acetobacterales</taxon>
        <taxon>Acetobacteraceae</taxon>
        <taxon>Gluconobacter</taxon>
    </lineage>
</organism>
<evidence type="ECO:0000313" key="3">
    <source>
        <dbReference type="Proteomes" id="UP000630952"/>
    </source>
</evidence>
<accession>A0ABR9YHM3</accession>
<dbReference type="Pfam" id="PF01076">
    <property type="entry name" value="Mob_Pre"/>
    <property type="match status" value="1"/>
</dbReference>
<feature type="compositionally biased region" description="Basic and acidic residues" evidence="1">
    <location>
        <begin position="270"/>
        <end position="288"/>
    </location>
</feature>
<feature type="region of interest" description="Disordered" evidence="1">
    <location>
        <begin position="270"/>
        <end position="344"/>
    </location>
</feature>
<proteinExistence type="predicted"/>
<reference evidence="3" key="1">
    <citation type="submission" date="2020-04" db="EMBL/GenBank/DDBJ databases">
        <title>Description of novel Gluconacetobacter.</title>
        <authorList>
            <person name="Sombolestani A."/>
        </authorList>
    </citation>
    <scope>NUCLEOTIDE SEQUENCE [LARGE SCALE GENOMIC DNA]</scope>
    <source>
        <strain evidence="3">LMG 27748</strain>
    </source>
</reference>
<keyword evidence="3" id="KW-1185">Reference proteome</keyword>